<sequence length="215" mass="22824">MGCGSSKGSVVPLEGGLTGNGVAPHAPHGPHGLPSARVPGSGQSRGPSRGPSRGAASRRASLAPAIVGKDPPEEDLPKELPELREIVRAAGGKAMAFEVPLSDLPADGEDGAPRESRRPPRRLQRLEDAPVPPSQRLTHRLLDERQEAAEERRSQILSQRVQSAQPRAPKRRGRDADADNGLNSSGSYIDSLANSRDSRNGEFREMLAGRHFPGA</sequence>
<dbReference type="InParanoid" id="A0A6P9A6I6"/>
<feature type="compositionally biased region" description="Basic and acidic residues" evidence="1">
    <location>
        <begin position="111"/>
        <end position="128"/>
    </location>
</feature>
<dbReference type="KEGG" id="tpal:117652228"/>
<dbReference type="RefSeq" id="XP_034252859.1">
    <property type="nucleotide sequence ID" value="XM_034396968.1"/>
</dbReference>
<evidence type="ECO:0000313" key="2">
    <source>
        <dbReference type="Proteomes" id="UP000515158"/>
    </source>
</evidence>
<dbReference type="AlphaFoldDB" id="A0A6P9A6I6"/>
<feature type="region of interest" description="Disordered" evidence="1">
    <location>
        <begin position="97"/>
        <end position="215"/>
    </location>
</feature>
<feature type="compositionally biased region" description="Basic and acidic residues" evidence="1">
    <location>
        <begin position="140"/>
        <end position="154"/>
    </location>
</feature>
<gene>
    <name evidence="3" type="primary">LOC117652228</name>
</gene>
<reference evidence="3" key="1">
    <citation type="submission" date="2025-08" db="UniProtKB">
        <authorList>
            <consortium name="RefSeq"/>
        </authorList>
    </citation>
    <scope>IDENTIFICATION</scope>
    <source>
        <tissue evidence="3">Total insect</tissue>
    </source>
</reference>
<organism evidence="3">
    <name type="scientific">Thrips palmi</name>
    <name type="common">Melon thrips</name>
    <dbReference type="NCBI Taxonomy" id="161013"/>
    <lineage>
        <taxon>Eukaryota</taxon>
        <taxon>Metazoa</taxon>
        <taxon>Ecdysozoa</taxon>
        <taxon>Arthropoda</taxon>
        <taxon>Hexapoda</taxon>
        <taxon>Insecta</taxon>
        <taxon>Pterygota</taxon>
        <taxon>Neoptera</taxon>
        <taxon>Paraneoptera</taxon>
        <taxon>Thysanoptera</taxon>
        <taxon>Terebrantia</taxon>
        <taxon>Thripoidea</taxon>
        <taxon>Thripidae</taxon>
        <taxon>Thrips</taxon>
    </lineage>
</organism>
<dbReference type="GeneID" id="117652228"/>
<feature type="compositionally biased region" description="Polar residues" evidence="1">
    <location>
        <begin position="155"/>
        <end position="165"/>
    </location>
</feature>
<protein>
    <submittedName>
        <fullName evidence="3">Uncharacterized protein LOC117652228</fullName>
    </submittedName>
</protein>
<feature type="compositionally biased region" description="Polar residues" evidence="1">
    <location>
        <begin position="181"/>
        <end position="195"/>
    </location>
</feature>
<feature type="compositionally biased region" description="Low complexity" evidence="1">
    <location>
        <begin position="20"/>
        <end position="65"/>
    </location>
</feature>
<keyword evidence="2" id="KW-1185">Reference proteome</keyword>
<dbReference type="Proteomes" id="UP000515158">
    <property type="component" value="Unplaced"/>
</dbReference>
<dbReference type="OrthoDB" id="8185043at2759"/>
<proteinExistence type="predicted"/>
<name>A0A6P9A6I6_THRPL</name>
<evidence type="ECO:0000256" key="1">
    <source>
        <dbReference type="SAM" id="MobiDB-lite"/>
    </source>
</evidence>
<evidence type="ECO:0000313" key="3">
    <source>
        <dbReference type="RefSeq" id="XP_034252859.1"/>
    </source>
</evidence>
<feature type="region of interest" description="Disordered" evidence="1">
    <location>
        <begin position="1"/>
        <end position="80"/>
    </location>
</feature>
<accession>A0A6P9A6I6</accession>
<feature type="compositionally biased region" description="Basic and acidic residues" evidence="1">
    <location>
        <begin position="196"/>
        <end position="208"/>
    </location>
</feature>